<feature type="compositionally biased region" description="Acidic residues" evidence="5">
    <location>
        <begin position="463"/>
        <end position="477"/>
    </location>
</feature>
<keyword evidence="1 3" id="KW-0479">Metal-binding</keyword>
<evidence type="ECO:0000313" key="7">
    <source>
        <dbReference type="EMBL" id="KAF7994379.1"/>
    </source>
</evidence>
<feature type="region of interest" description="Disordered" evidence="5">
    <location>
        <begin position="1538"/>
        <end position="1599"/>
    </location>
</feature>
<feature type="compositionally biased region" description="Low complexity" evidence="5">
    <location>
        <begin position="335"/>
        <end position="354"/>
    </location>
</feature>
<sequence length="1705" mass="195095">MKNMEALNRQLSKFVHSKPHVLRHGTQKRLLTREEILALTDAGVAFIEGKYQSAIVQYKKCLLLNTKYSDNDNEPTKLTVVVSYLISKCLLHSNEFQDLLEARTILTELEETVGDIYPMIYYGFAKLLTTLYCFNDAEKIIIKGFGIINDETYLQDLNIPQHDDIIAESQIKTLTELLSDLKKTVDSWHPPDAKCIMSNCNETQSQNHLTGKNIYFNSPAFNGFIKVICNNIHYPCKMIFHIACWKNKKDMLSPDKKLSDKDMLSWNCLTPNCKFYNKPCLINKICVYGDDANLKSVTETTIDKLHWQPHHHHNQNHQQQQQQHQQNVSKGAIRKQPQQQKTKNHNNNNNSQKTIKGHKQLSTTINKQKPDDNNNNNNEEEKNNNIGITVEVPLTTNSWNYFKKNLEKEKNIEIKENQENENTTIQKNESNNVSDDNDDDLLYHDTEQHSKKEEEEKEAEEKKEEEEEEETIEEEILDNVSDSEKIKSFIYTWFIECLTESGPMKDDDLMGRWQEAMSLIGDSAELLSEYDNVDKVKRFLSNKTTGIVVQLNLHEQPICNGKKTPVDEELQTSLINKQTNFDLNNNDESNQIVSNEKKTNVLTNGHKFTKSHVLIHEFLPNESMTADKDTQVNIQNNETNMLNNKINRLNRELSSCRQELLITKRKLYNEKMNNLQYTIHNEYTDKKTYIKEKLKKYNDECSIIEKLLDIEKNIFGSNDESLIDRALWIDSIKKIHQISTKLDSDYADLYAQLKLDNTFEKNKKYVRLNIQGMNDLIHQNIPELIQNIFDKCYDEIDRKYQLMMEQKSTQLSRVINQQVWYPTSQRQPVPGLWGINPPEIIPSQNHQAHPQWIRWTNNSPTYPQIVSPSETRYLKQVTPPPPPPSPLPFVKQQPSSSSSSYSQSYYTPPFQYYPKPPCPVHFPTIRSTIDASCSPIKSTTTKPIVTDPLNGEEIKQDELTIVTPTKLSPLSSPFQHSPPDWVKNVTDKYLNGLEDSEIETLKNNCINNDPMPSIQDVAENNKAVAAMLVDGIIKRLLGNNNNNNNTQGIINEENIPNDDNNNNNITCSNDDEHNELQENKNKSHALSLSSSNEHVIKESTDDTGKPNGFISINSCSQSSVSSINGDSSYVKSYGHEYCNDTIEPTSANSISPHDDEIIENNYITCDKLLKILCDEHPDILECDIKSALDVVRDSYDGSLTGVSLNSIVLEVDQVIHQRKELQIINYDNDNNDNGNEEDDDDDDDDDSDEEEEEDDDDDDNEDDEDGDDEEEDEDEEEISNYYKNSTRRYSPVKLVASDLAESASSINGDYKPECLWDMGPPSSLVKINKKQITDDEIKKRLDELRKTKPLGDYFWDIDEPSTFASVVTSSLKKQNTLNTSINQPSTSINQPSTSISQPSTSTNTNFNSEIEQEEKQQQQQFQESNLSWRNRSSSPPPRKFSSYSSPSRWSIPPRFQRIVDEKKRESLARDKNKPSSGEKLLNYLRTKYPLRLEYDFHVAIAAVRKNYNGSLSGKLFSKIIRDVERNLVHREKAQLDDYSSTGQSALLSSQKQRTNSFKSSASTEPIPSLFSLPSSQKQRTNSLKSSTSTEPIPSLLSLPLPPPTTSAAAAVASTSATASATATPRREYHAIMNPWRKPKEVDVKIITGECPICMEEFTSEKNDVCELAPCLHTFHRHCIEYWYKHNKTCPTCRLNSALDEFPPLA</sequence>
<dbReference type="Pfam" id="PF13639">
    <property type="entry name" value="zf-RING_2"/>
    <property type="match status" value="1"/>
</dbReference>
<feature type="compositionally biased region" description="Polar residues" evidence="5">
    <location>
        <begin position="1084"/>
        <end position="1093"/>
    </location>
</feature>
<feature type="region of interest" description="Disordered" evidence="5">
    <location>
        <begin position="1378"/>
        <end position="1448"/>
    </location>
</feature>
<feature type="compositionally biased region" description="Low complexity" evidence="5">
    <location>
        <begin position="1383"/>
        <end position="1405"/>
    </location>
</feature>
<dbReference type="Proteomes" id="UP000639338">
    <property type="component" value="Unassembled WGS sequence"/>
</dbReference>
<feature type="region of interest" description="Disordered" evidence="5">
    <location>
        <begin position="1225"/>
        <end position="1284"/>
    </location>
</feature>
<feature type="compositionally biased region" description="Low complexity" evidence="5">
    <location>
        <begin position="316"/>
        <end position="327"/>
    </location>
</feature>
<gene>
    <name evidence="7" type="ORF">HCN44_003851</name>
</gene>
<keyword evidence="8" id="KW-1185">Reference proteome</keyword>
<feature type="compositionally biased region" description="Basic and acidic residues" evidence="5">
    <location>
        <begin position="1094"/>
        <end position="1103"/>
    </location>
</feature>
<keyword evidence="4" id="KW-0175">Coiled coil</keyword>
<dbReference type="CDD" id="cd16454">
    <property type="entry name" value="RING-H2_PA-TM-RING"/>
    <property type="match status" value="1"/>
</dbReference>
<evidence type="ECO:0000256" key="4">
    <source>
        <dbReference type="SAM" id="Coils"/>
    </source>
</evidence>
<organism evidence="7 8">
    <name type="scientific">Aphidius gifuensis</name>
    <name type="common">Parasitoid wasp</name>
    <dbReference type="NCBI Taxonomy" id="684658"/>
    <lineage>
        <taxon>Eukaryota</taxon>
        <taxon>Metazoa</taxon>
        <taxon>Ecdysozoa</taxon>
        <taxon>Arthropoda</taxon>
        <taxon>Hexapoda</taxon>
        <taxon>Insecta</taxon>
        <taxon>Pterygota</taxon>
        <taxon>Neoptera</taxon>
        <taxon>Endopterygota</taxon>
        <taxon>Hymenoptera</taxon>
        <taxon>Apocrita</taxon>
        <taxon>Ichneumonoidea</taxon>
        <taxon>Braconidae</taxon>
        <taxon>Aphidiinae</taxon>
        <taxon>Aphidius</taxon>
    </lineage>
</organism>
<feature type="region of interest" description="Disordered" evidence="5">
    <location>
        <begin position="873"/>
        <end position="902"/>
    </location>
</feature>
<feature type="compositionally biased region" description="Low complexity" evidence="5">
    <location>
        <begin position="420"/>
        <end position="434"/>
    </location>
</feature>
<dbReference type="SUPFAM" id="SSF57850">
    <property type="entry name" value="RING/U-box"/>
    <property type="match status" value="1"/>
</dbReference>
<dbReference type="PANTHER" id="PTHR17550">
    <property type="entry name" value="E3 UBIQUITIN-PROTEIN LIGASE TTC3"/>
    <property type="match status" value="1"/>
</dbReference>
<dbReference type="Gene3D" id="3.30.40.10">
    <property type="entry name" value="Zinc/RING finger domain, C3HC4 (zinc finger)"/>
    <property type="match status" value="1"/>
</dbReference>
<reference evidence="7 8" key="1">
    <citation type="submission" date="2020-08" db="EMBL/GenBank/DDBJ databases">
        <title>Aphidius gifuensis genome sequencing and assembly.</title>
        <authorList>
            <person name="Du Z."/>
        </authorList>
    </citation>
    <scope>NUCLEOTIDE SEQUENCE [LARGE SCALE GENOMIC DNA]</scope>
    <source>
        <strain evidence="7">YNYX2018</strain>
        <tissue evidence="7">Adults</tissue>
    </source>
</reference>
<evidence type="ECO:0000256" key="2">
    <source>
        <dbReference type="ARBA" id="ARBA00022833"/>
    </source>
</evidence>
<feature type="compositionally biased region" description="Low complexity" evidence="5">
    <location>
        <begin position="1048"/>
        <end position="1068"/>
    </location>
</feature>
<dbReference type="Pfam" id="PF19179">
    <property type="entry name" value="TTC3_DZIP3_dom"/>
    <property type="match status" value="1"/>
</dbReference>
<dbReference type="SMART" id="SM00184">
    <property type="entry name" value="RING"/>
    <property type="match status" value="1"/>
</dbReference>
<evidence type="ECO:0000256" key="5">
    <source>
        <dbReference type="SAM" id="MobiDB-lite"/>
    </source>
</evidence>
<dbReference type="InterPro" id="IPR001841">
    <property type="entry name" value="Znf_RING"/>
</dbReference>
<feature type="compositionally biased region" description="Low complexity" evidence="5">
    <location>
        <begin position="1585"/>
        <end position="1598"/>
    </location>
</feature>
<feature type="compositionally biased region" description="Basic and acidic residues" evidence="5">
    <location>
        <begin position="441"/>
        <end position="462"/>
    </location>
</feature>
<dbReference type="InterPro" id="IPR043866">
    <property type="entry name" value="TTC3/DZIP3_dom"/>
</dbReference>
<keyword evidence="1 3" id="KW-0863">Zinc-finger</keyword>
<feature type="domain" description="RING-type" evidence="6">
    <location>
        <begin position="1650"/>
        <end position="1693"/>
    </location>
</feature>
<name>A0A835CRX7_APHGI</name>
<feature type="compositionally biased region" description="Low complexity" evidence="5">
    <location>
        <begin position="1417"/>
        <end position="1448"/>
    </location>
</feature>
<feature type="compositionally biased region" description="Basic and acidic residues" evidence="5">
    <location>
        <begin position="1070"/>
        <end position="1081"/>
    </location>
</feature>
<keyword evidence="2" id="KW-0862">Zinc</keyword>
<evidence type="ECO:0000256" key="3">
    <source>
        <dbReference type="PROSITE-ProRule" id="PRU00175"/>
    </source>
</evidence>
<feature type="compositionally biased region" description="Acidic residues" evidence="5">
    <location>
        <begin position="1234"/>
        <end position="1278"/>
    </location>
</feature>
<feature type="region of interest" description="Disordered" evidence="5">
    <location>
        <begin position="309"/>
        <end position="389"/>
    </location>
</feature>
<dbReference type="UniPathway" id="UPA00143"/>
<dbReference type="PROSITE" id="PS50089">
    <property type="entry name" value="ZF_RING_2"/>
    <property type="match status" value="1"/>
</dbReference>
<protein>
    <recommendedName>
        <fullName evidence="6">RING-type domain-containing protein</fullName>
    </recommendedName>
</protein>
<comment type="caution">
    <text evidence="7">The sequence shown here is derived from an EMBL/GenBank/DDBJ whole genome shotgun (WGS) entry which is preliminary data.</text>
</comment>
<feature type="compositionally biased region" description="Polar residues" evidence="5">
    <location>
        <begin position="1538"/>
        <end position="1584"/>
    </location>
</feature>
<evidence type="ECO:0000313" key="8">
    <source>
        <dbReference type="Proteomes" id="UP000639338"/>
    </source>
</evidence>
<feature type="coiled-coil region" evidence="4">
    <location>
        <begin position="632"/>
        <end position="666"/>
    </location>
</feature>
<feature type="region of interest" description="Disordered" evidence="5">
    <location>
        <begin position="413"/>
        <end position="478"/>
    </location>
</feature>
<accession>A0A835CRX7</accession>
<proteinExistence type="predicted"/>
<feature type="region of interest" description="Disordered" evidence="5">
    <location>
        <begin position="1048"/>
        <end position="1103"/>
    </location>
</feature>
<dbReference type="GO" id="GO:0016567">
    <property type="term" value="P:protein ubiquitination"/>
    <property type="evidence" value="ECO:0007669"/>
    <property type="project" value="UniProtKB-UniPathway"/>
</dbReference>
<evidence type="ECO:0000256" key="1">
    <source>
        <dbReference type="ARBA" id="ARBA00022771"/>
    </source>
</evidence>
<dbReference type="GO" id="GO:0008270">
    <property type="term" value="F:zinc ion binding"/>
    <property type="evidence" value="ECO:0007669"/>
    <property type="project" value="UniProtKB-KW"/>
</dbReference>
<dbReference type="Gene3D" id="3.30.70.2850">
    <property type="match status" value="1"/>
</dbReference>
<feature type="compositionally biased region" description="Pro residues" evidence="5">
    <location>
        <begin position="878"/>
        <end position="887"/>
    </location>
</feature>
<dbReference type="InterPro" id="IPR013083">
    <property type="entry name" value="Znf_RING/FYVE/PHD"/>
</dbReference>
<feature type="compositionally biased region" description="Low complexity" evidence="5">
    <location>
        <begin position="892"/>
        <end position="902"/>
    </location>
</feature>
<evidence type="ECO:0000259" key="6">
    <source>
        <dbReference type="PROSITE" id="PS50089"/>
    </source>
</evidence>
<dbReference type="OrthoDB" id="8062037at2759"/>
<dbReference type="EMBL" id="JACMRX010000002">
    <property type="protein sequence ID" value="KAF7994379.1"/>
    <property type="molecule type" value="Genomic_DNA"/>
</dbReference>
<dbReference type="PANTHER" id="PTHR17550:SF4">
    <property type="entry name" value="E3 UBIQUITIN-PROTEIN LIGASE TTC3"/>
    <property type="match status" value="1"/>
</dbReference>